<dbReference type="EMBL" id="NQIK02000002">
    <property type="protein sequence ID" value="KAF7575732.1"/>
    <property type="molecule type" value="Genomic_DNA"/>
</dbReference>
<feature type="region of interest" description="Disordered" evidence="1">
    <location>
        <begin position="300"/>
        <end position="335"/>
    </location>
</feature>
<feature type="compositionally biased region" description="Low complexity" evidence="1">
    <location>
        <begin position="436"/>
        <end position="449"/>
    </location>
</feature>
<dbReference type="PROSITE" id="PS50158">
    <property type="entry name" value="ZF_CCHC"/>
    <property type="match status" value="1"/>
</dbReference>
<dbReference type="RefSeq" id="XP_065964681.1">
    <property type="nucleotide sequence ID" value="XM_066106054.1"/>
</dbReference>
<feature type="compositionally biased region" description="Low complexity" evidence="1">
    <location>
        <begin position="463"/>
        <end position="485"/>
    </location>
</feature>
<reference evidence="2 3" key="1">
    <citation type="journal article" date="2018" name="BMC Genomics">
        <title>Comparative genomics of the wheat fungal pathogen Pyrenophora tritici-repentis reveals chromosomal variations and genome plasticity.</title>
        <authorList>
            <person name="Moolhuijzen P."/>
            <person name="See P.T."/>
            <person name="Hane J.K."/>
            <person name="Shi G."/>
            <person name="Liu Z."/>
            <person name="Oliver R.P."/>
            <person name="Moffat C.S."/>
        </authorList>
    </citation>
    <scope>NUCLEOTIDE SEQUENCE [LARGE SCALE GENOMIC DNA]</scope>
    <source>
        <strain evidence="2">M4</strain>
    </source>
</reference>
<evidence type="ECO:0000313" key="3">
    <source>
        <dbReference type="Proteomes" id="UP000245464"/>
    </source>
</evidence>
<dbReference type="GO" id="GO:0003676">
    <property type="term" value="F:nucleic acid binding"/>
    <property type="evidence" value="ECO:0007669"/>
    <property type="project" value="InterPro"/>
</dbReference>
<organism evidence="2 3">
    <name type="scientific">Pyrenophora tritici-repentis</name>
    <dbReference type="NCBI Taxonomy" id="45151"/>
    <lineage>
        <taxon>Eukaryota</taxon>
        <taxon>Fungi</taxon>
        <taxon>Dikarya</taxon>
        <taxon>Ascomycota</taxon>
        <taxon>Pezizomycotina</taxon>
        <taxon>Dothideomycetes</taxon>
        <taxon>Pleosporomycetidae</taxon>
        <taxon>Pleosporales</taxon>
        <taxon>Pleosporineae</taxon>
        <taxon>Pleosporaceae</taxon>
        <taxon>Pyrenophora</taxon>
    </lineage>
</organism>
<gene>
    <name evidence="2" type="ORF">PtrM4_073560</name>
</gene>
<dbReference type="InterPro" id="IPR036875">
    <property type="entry name" value="Znf_CCHC_sf"/>
</dbReference>
<accession>A0A316ZMX1</accession>
<dbReference type="SMART" id="SM00343">
    <property type="entry name" value="ZnF_C2HC"/>
    <property type="match status" value="1"/>
</dbReference>
<dbReference type="SUPFAM" id="SSF57756">
    <property type="entry name" value="Retrovirus zinc finger-like domains"/>
    <property type="match status" value="1"/>
</dbReference>
<dbReference type="InterPro" id="IPR001878">
    <property type="entry name" value="Znf_CCHC"/>
</dbReference>
<dbReference type="AlphaFoldDB" id="A0A316ZMX1"/>
<dbReference type="GO" id="GO:0008270">
    <property type="term" value="F:zinc ion binding"/>
    <property type="evidence" value="ECO:0007669"/>
    <property type="project" value="InterPro"/>
</dbReference>
<dbReference type="Proteomes" id="UP000245464">
    <property type="component" value="Chromosome 2"/>
</dbReference>
<comment type="caution">
    <text evidence="2">The sequence shown here is derived from an EMBL/GenBank/DDBJ whole genome shotgun (WGS) entry which is preliminary data.</text>
</comment>
<evidence type="ECO:0000313" key="2">
    <source>
        <dbReference type="EMBL" id="KAF7575732.1"/>
    </source>
</evidence>
<evidence type="ECO:0000256" key="1">
    <source>
        <dbReference type="SAM" id="MobiDB-lite"/>
    </source>
</evidence>
<name>A0A316ZMX1_9PLEO</name>
<protein>
    <submittedName>
        <fullName evidence="2">Med15 multi-domain protein</fullName>
    </submittedName>
</protein>
<dbReference type="GeneID" id="6350419"/>
<dbReference type="KEGG" id="ptrr:6350419"/>
<proteinExistence type="predicted"/>
<feature type="compositionally biased region" description="Polar residues" evidence="1">
    <location>
        <begin position="300"/>
        <end position="320"/>
    </location>
</feature>
<feature type="region of interest" description="Disordered" evidence="1">
    <location>
        <begin position="414"/>
        <end position="493"/>
    </location>
</feature>
<dbReference type="Gene3D" id="4.10.60.10">
    <property type="entry name" value="Zinc finger, CCHC-type"/>
    <property type="match status" value="1"/>
</dbReference>
<sequence length="493" mass="54517">MTDNRPRRAWAIAVGQALVGQADDLAQWIIGNNNASFDNDPADFIQALHSSPTSSLSGVLGNIIAITNGLIQQIAAGQHDLDTANLAAQTAEQQVATYQQIVLQQAIPRNRKLSHDPEKFTGTESNATKRQQNYLTFANKIKANFRNDRAYFTSEFMKIHYICGLLDSVAYTAIQEEILTIDDADDDANWAWKDSEELFKALDKLHAPGDLSRNARIELDKLNMGNTNFPNFLATFNRYANSSRRSATEKVDLLKLKVTPELLDRALTRKGSLAADDFSGWCALFQDIYADMEELQHYKSQAQRLQSNKTNAPDQHTQKAPQAPTPHPDAMDLGAVAQGRPHNTVMRPPPGIDSRQWCIDNGLCLYCKSTGHLLRDCPEKDRADQKRAQGFTPARPQFGGASNFAQNYQTQFSQKPHLQNGHPRTPPSSLQFNGFPQHSGGHPSYSSPPMQNRAMGGFIEYGSVHSPTPLTPSSSITPSQSVSRTNTPQSQGN</sequence>